<dbReference type="AlphaFoldDB" id="A0A9Q0AHJ7"/>
<evidence type="ECO:0000313" key="3">
    <source>
        <dbReference type="EMBL" id="KAI1849844.1"/>
    </source>
</evidence>
<dbReference type="Gene3D" id="1.20.58.340">
    <property type="entry name" value="Magnesium transport protein CorA, transmembrane region"/>
    <property type="match status" value="1"/>
</dbReference>
<feature type="compositionally biased region" description="Polar residues" evidence="1">
    <location>
        <begin position="266"/>
        <end position="279"/>
    </location>
</feature>
<protein>
    <submittedName>
        <fullName evidence="3">Uncharacterized protein</fullName>
    </submittedName>
</protein>
<evidence type="ECO:0000256" key="1">
    <source>
        <dbReference type="SAM" id="MobiDB-lite"/>
    </source>
</evidence>
<gene>
    <name evidence="3" type="ORF">JX265_013547</name>
</gene>
<evidence type="ECO:0000313" key="4">
    <source>
        <dbReference type="Proteomes" id="UP000829685"/>
    </source>
</evidence>
<accession>A0A9Q0AHJ7</accession>
<proteinExistence type="predicted"/>
<name>A0A9Q0AHJ7_9PEZI</name>
<feature type="transmembrane region" description="Helical" evidence="2">
    <location>
        <begin position="464"/>
        <end position="484"/>
    </location>
</feature>
<organism evidence="3 4">
    <name type="scientific">Neoarthrinium moseri</name>
    <dbReference type="NCBI Taxonomy" id="1658444"/>
    <lineage>
        <taxon>Eukaryota</taxon>
        <taxon>Fungi</taxon>
        <taxon>Dikarya</taxon>
        <taxon>Ascomycota</taxon>
        <taxon>Pezizomycotina</taxon>
        <taxon>Sordariomycetes</taxon>
        <taxon>Xylariomycetidae</taxon>
        <taxon>Amphisphaeriales</taxon>
        <taxon>Apiosporaceae</taxon>
        <taxon>Neoarthrinium</taxon>
    </lineage>
</organism>
<sequence>MLRAFAADPTGSATSGSRKGCHFVYLEAWTHSDTSGVHTHDFTAAPLDESQIGDWAWQRGAFAPQSTVPGETKKSLEGGLRVLFAQPTSNFRAATPTALFTGRVCEALGLPELTFTSFQQYSGVFSSHTYPEGSSIEECAKLSLIFRTPEKSQLSIGGFAISHDFKTGITTALNVGDAFRLGQYCQEVQSDKSSSPAESAMGALIEQVRECQSLWAHPLLLPCLFLVTHALRVRAYIMGDLTQQVIVVERNVGVTSAGRSRRTVDRSTGASSSSNLTVTVDQGTDDSLYSGDHMQRNSAKRLTRSINDLSTWIIFAQRSPRWDIDCVEFLLGLLDGNCSGSKKRLAGVYRGAAAHTFRETLDYVRNYCESCLEVTQTSEARMQLQLNILYTSIAQDDGQTSARLAASAGKDSTSMKIIALITAAYLPGTFVATLFSMGMFDWQANSSGDDSQQSRHSAVSPDFWIYWAVAVPLTILTLAGWAFWWRVEKQRFIRDFQHAVADRPQRLDKDDSERGKARFLPFTTAL</sequence>
<keyword evidence="2" id="KW-0472">Membrane</keyword>
<keyword evidence="4" id="KW-1185">Reference proteome</keyword>
<reference evidence="3" key="1">
    <citation type="submission" date="2021-03" db="EMBL/GenBank/DDBJ databases">
        <title>Revisited historic fungal species revealed as producer of novel bioactive compounds through whole genome sequencing and comparative genomics.</title>
        <authorList>
            <person name="Vignolle G.A."/>
            <person name="Hochenegger N."/>
            <person name="Mach R.L."/>
            <person name="Mach-Aigner A.R."/>
            <person name="Javad Rahimi M."/>
            <person name="Salim K.A."/>
            <person name="Chan C.M."/>
            <person name="Lim L.B.L."/>
            <person name="Cai F."/>
            <person name="Druzhinina I.S."/>
            <person name="U'Ren J.M."/>
            <person name="Derntl C."/>
        </authorList>
    </citation>
    <scope>NUCLEOTIDE SEQUENCE</scope>
    <source>
        <strain evidence="3">TUCIM 5799</strain>
    </source>
</reference>
<keyword evidence="2" id="KW-1133">Transmembrane helix</keyword>
<keyword evidence="2" id="KW-0812">Transmembrane</keyword>
<feature type="transmembrane region" description="Helical" evidence="2">
    <location>
        <begin position="417"/>
        <end position="440"/>
    </location>
</feature>
<comment type="caution">
    <text evidence="3">The sequence shown here is derived from an EMBL/GenBank/DDBJ whole genome shotgun (WGS) entry which is preliminary data.</text>
</comment>
<dbReference type="OrthoDB" id="1046782at2759"/>
<dbReference type="Proteomes" id="UP000829685">
    <property type="component" value="Unassembled WGS sequence"/>
</dbReference>
<evidence type="ECO:0000256" key="2">
    <source>
        <dbReference type="SAM" id="Phobius"/>
    </source>
</evidence>
<dbReference type="EMBL" id="JAFIMR010000074">
    <property type="protein sequence ID" value="KAI1849844.1"/>
    <property type="molecule type" value="Genomic_DNA"/>
</dbReference>
<feature type="region of interest" description="Disordered" evidence="1">
    <location>
        <begin position="258"/>
        <end position="279"/>
    </location>
</feature>